<dbReference type="InterPro" id="IPR001789">
    <property type="entry name" value="Sig_transdc_resp-reg_receiver"/>
</dbReference>
<keyword evidence="7" id="KW-0067">ATP-binding</keyword>
<dbReference type="InterPro" id="IPR003661">
    <property type="entry name" value="HisK_dim/P_dom"/>
</dbReference>
<keyword evidence="10" id="KW-1133">Transmembrane helix</keyword>
<keyword evidence="9" id="KW-0175">Coiled coil</keyword>
<dbReference type="SMART" id="SM00448">
    <property type="entry name" value="REC"/>
    <property type="match status" value="1"/>
</dbReference>
<keyword evidence="10" id="KW-0472">Membrane</keyword>
<proteinExistence type="predicted"/>
<dbReference type="Pfam" id="PF02518">
    <property type="entry name" value="HATPase_c"/>
    <property type="match status" value="1"/>
</dbReference>
<dbReference type="InterPro" id="IPR036890">
    <property type="entry name" value="HATPase_C_sf"/>
</dbReference>
<feature type="domain" description="Histidine kinase" evidence="11">
    <location>
        <begin position="427"/>
        <end position="648"/>
    </location>
</feature>
<evidence type="ECO:0000256" key="1">
    <source>
        <dbReference type="ARBA" id="ARBA00000085"/>
    </source>
</evidence>
<feature type="transmembrane region" description="Helical" evidence="10">
    <location>
        <begin position="209"/>
        <end position="230"/>
    </location>
</feature>
<name>A0A0W8FA40_9ZZZZ</name>
<dbReference type="SUPFAM" id="SSF47384">
    <property type="entry name" value="Homodimeric domain of signal transducing histidine kinase"/>
    <property type="match status" value="1"/>
</dbReference>
<feature type="transmembrane region" description="Helical" evidence="10">
    <location>
        <begin position="140"/>
        <end position="159"/>
    </location>
</feature>
<dbReference type="GO" id="GO:0005524">
    <property type="term" value="F:ATP binding"/>
    <property type="evidence" value="ECO:0007669"/>
    <property type="project" value="UniProtKB-KW"/>
</dbReference>
<dbReference type="EC" id="2.7.13.3" evidence="2"/>
<dbReference type="InterPro" id="IPR036097">
    <property type="entry name" value="HisK_dim/P_sf"/>
</dbReference>
<dbReference type="FunFam" id="1.10.287.130:FF:000002">
    <property type="entry name" value="Two-component osmosensing histidine kinase"/>
    <property type="match status" value="1"/>
</dbReference>
<gene>
    <name evidence="13" type="ORF">ASZ90_012539</name>
</gene>
<feature type="transmembrane region" description="Helical" evidence="10">
    <location>
        <begin position="45"/>
        <end position="62"/>
    </location>
</feature>
<dbReference type="InterPro" id="IPR003594">
    <property type="entry name" value="HATPase_dom"/>
</dbReference>
<feature type="transmembrane region" description="Helical" evidence="10">
    <location>
        <begin position="179"/>
        <end position="197"/>
    </location>
</feature>
<feature type="transmembrane region" description="Helical" evidence="10">
    <location>
        <begin position="12"/>
        <end position="33"/>
    </location>
</feature>
<feature type="transmembrane region" description="Helical" evidence="10">
    <location>
        <begin position="108"/>
        <end position="128"/>
    </location>
</feature>
<dbReference type="Gene3D" id="3.40.50.2300">
    <property type="match status" value="1"/>
</dbReference>
<feature type="transmembrane region" description="Helical" evidence="10">
    <location>
        <begin position="74"/>
        <end position="96"/>
    </location>
</feature>
<evidence type="ECO:0000256" key="7">
    <source>
        <dbReference type="ARBA" id="ARBA00022840"/>
    </source>
</evidence>
<feature type="domain" description="Response regulatory" evidence="12">
    <location>
        <begin position="674"/>
        <end position="789"/>
    </location>
</feature>
<evidence type="ECO:0000259" key="12">
    <source>
        <dbReference type="PROSITE" id="PS50110"/>
    </source>
</evidence>
<comment type="caution">
    <text evidence="13">The sequence shown here is derived from an EMBL/GenBank/DDBJ whole genome shotgun (WGS) entry which is preliminary data.</text>
</comment>
<keyword evidence="5" id="KW-0547">Nucleotide-binding</keyword>
<evidence type="ECO:0000259" key="11">
    <source>
        <dbReference type="PROSITE" id="PS50109"/>
    </source>
</evidence>
<feature type="coiled-coil region" evidence="9">
    <location>
        <begin position="354"/>
        <end position="420"/>
    </location>
</feature>
<evidence type="ECO:0000256" key="8">
    <source>
        <dbReference type="ARBA" id="ARBA00023012"/>
    </source>
</evidence>
<dbReference type="AlphaFoldDB" id="A0A0W8FA40"/>
<dbReference type="FunFam" id="3.30.565.10:FF:000010">
    <property type="entry name" value="Sensor histidine kinase RcsC"/>
    <property type="match status" value="1"/>
</dbReference>
<keyword evidence="6" id="KW-0418">Kinase</keyword>
<dbReference type="Gene3D" id="3.30.565.10">
    <property type="entry name" value="Histidine kinase-like ATPase, C-terminal domain"/>
    <property type="match status" value="1"/>
</dbReference>
<dbReference type="InterPro" id="IPR005467">
    <property type="entry name" value="His_kinase_dom"/>
</dbReference>
<dbReference type="EMBL" id="LNQE01001422">
    <property type="protein sequence ID" value="KUG17766.1"/>
    <property type="molecule type" value="Genomic_DNA"/>
</dbReference>
<evidence type="ECO:0000256" key="6">
    <source>
        <dbReference type="ARBA" id="ARBA00022777"/>
    </source>
</evidence>
<keyword evidence="3" id="KW-0597">Phosphoprotein</keyword>
<dbReference type="CDD" id="cd16922">
    <property type="entry name" value="HATPase_EvgS-ArcB-TorS-like"/>
    <property type="match status" value="1"/>
</dbReference>
<dbReference type="PANTHER" id="PTHR45339:SF1">
    <property type="entry name" value="HYBRID SIGNAL TRANSDUCTION HISTIDINE KINASE J"/>
    <property type="match status" value="1"/>
</dbReference>
<feature type="transmembrane region" description="Helical" evidence="10">
    <location>
        <begin position="304"/>
        <end position="321"/>
    </location>
</feature>
<dbReference type="InterPro" id="IPR004358">
    <property type="entry name" value="Sig_transdc_His_kin-like_C"/>
</dbReference>
<keyword evidence="8" id="KW-0902">Two-component regulatory system</keyword>
<dbReference type="Pfam" id="PF00072">
    <property type="entry name" value="Response_reg"/>
    <property type="match status" value="1"/>
</dbReference>
<dbReference type="PROSITE" id="PS50109">
    <property type="entry name" value="HIS_KIN"/>
    <property type="match status" value="1"/>
</dbReference>
<keyword evidence="4" id="KW-0808">Transferase</keyword>
<dbReference type="PRINTS" id="PR00344">
    <property type="entry name" value="BCTRLSENSOR"/>
</dbReference>
<comment type="catalytic activity">
    <reaction evidence="1">
        <text>ATP + protein L-histidine = ADP + protein N-phospho-L-histidine.</text>
        <dbReference type="EC" id="2.7.13.3"/>
    </reaction>
</comment>
<evidence type="ECO:0000256" key="4">
    <source>
        <dbReference type="ARBA" id="ARBA00022679"/>
    </source>
</evidence>
<evidence type="ECO:0000256" key="2">
    <source>
        <dbReference type="ARBA" id="ARBA00012438"/>
    </source>
</evidence>
<dbReference type="SUPFAM" id="SSF52172">
    <property type="entry name" value="CheY-like"/>
    <property type="match status" value="1"/>
</dbReference>
<dbReference type="Pfam" id="PF00512">
    <property type="entry name" value="HisKA"/>
    <property type="match status" value="1"/>
</dbReference>
<dbReference type="CDD" id="cd17546">
    <property type="entry name" value="REC_hyHK_CKI1_RcsC-like"/>
    <property type="match status" value="1"/>
</dbReference>
<reference evidence="13" key="1">
    <citation type="journal article" date="2015" name="Proc. Natl. Acad. Sci. U.S.A.">
        <title>Networks of energetic and metabolic interactions define dynamics in microbial communities.</title>
        <authorList>
            <person name="Embree M."/>
            <person name="Liu J.K."/>
            <person name="Al-Bassam M.M."/>
            <person name="Zengler K."/>
        </authorList>
    </citation>
    <scope>NUCLEOTIDE SEQUENCE</scope>
</reference>
<keyword evidence="10" id="KW-0812">Transmembrane</keyword>
<protein>
    <recommendedName>
        <fullName evidence="2">histidine kinase</fullName>
        <ecNumber evidence="2">2.7.13.3</ecNumber>
    </recommendedName>
</protein>
<evidence type="ECO:0000313" key="13">
    <source>
        <dbReference type="EMBL" id="KUG17766.1"/>
    </source>
</evidence>
<dbReference type="PANTHER" id="PTHR45339">
    <property type="entry name" value="HYBRID SIGNAL TRANSDUCTION HISTIDINE KINASE J"/>
    <property type="match status" value="1"/>
</dbReference>
<evidence type="ECO:0000256" key="5">
    <source>
        <dbReference type="ARBA" id="ARBA00022741"/>
    </source>
</evidence>
<evidence type="ECO:0000256" key="10">
    <source>
        <dbReference type="SAM" id="Phobius"/>
    </source>
</evidence>
<dbReference type="PROSITE" id="PS50110">
    <property type="entry name" value="RESPONSE_REGULATORY"/>
    <property type="match status" value="1"/>
</dbReference>
<organism evidence="13">
    <name type="scientific">hydrocarbon metagenome</name>
    <dbReference type="NCBI Taxonomy" id="938273"/>
    <lineage>
        <taxon>unclassified sequences</taxon>
        <taxon>metagenomes</taxon>
        <taxon>ecological metagenomes</taxon>
    </lineage>
</organism>
<dbReference type="Gene3D" id="1.10.287.130">
    <property type="match status" value="1"/>
</dbReference>
<dbReference type="SUPFAM" id="SSF55874">
    <property type="entry name" value="ATPase domain of HSP90 chaperone/DNA topoisomerase II/histidine kinase"/>
    <property type="match status" value="1"/>
</dbReference>
<evidence type="ECO:0000256" key="3">
    <source>
        <dbReference type="ARBA" id="ARBA00022553"/>
    </source>
</evidence>
<accession>A0A0W8FA40</accession>
<dbReference type="CDD" id="cd00082">
    <property type="entry name" value="HisKA"/>
    <property type="match status" value="1"/>
</dbReference>
<evidence type="ECO:0000256" key="9">
    <source>
        <dbReference type="SAM" id="Coils"/>
    </source>
</evidence>
<dbReference type="GO" id="GO:0000155">
    <property type="term" value="F:phosphorelay sensor kinase activity"/>
    <property type="evidence" value="ECO:0007669"/>
    <property type="project" value="InterPro"/>
</dbReference>
<dbReference type="InterPro" id="IPR011006">
    <property type="entry name" value="CheY-like_superfamily"/>
</dbReference>
<dbReference type="SMART" id="SM00387">
    <property type="entry name" value="HATPase_c"/>
    <property type="match status" value="1"/>
</dbReference>
<dbReference type="SMART" id="SM00388">
    <property type="entry name" value="HisKA"/>
    <property type="match status" value="1"/>
</dbReference>
<sequence>MTSDQCIKSIIPFNMALMLAFIVALCSISFSIHLKDELQITASDMLAILVDSLATLALFYAARRSSVYGRQVRLAWTVLALALVAHTLGDIAWAYTEIVLDQPPFPSVADWLFLIHYPLLIAGILLLPTQSLTSSERLKVMLDEGIVIIASVIIFWVVLIAPTIESSAGAIFRTQALSVAYPVLGLMLLLALVELLLRRIRFQQMGPVLLLVMGTIVMIIADLILAYQSLNNIYDSGGIWDVGWIMAYSMIGLAGILQASTSPSDAPPFQKVPSEEPAYARTVASSASPYALDSGMVRFPGAHYIPYIFVAGAYIILIWSFDRPLAISTPHLSYSVGGIIGLIVIRQIVALKENERLFQTSKRAEEEVRRLNQHLESRVMDRTAMLKAANRKLEEDILERKKIEEDLRRSKEAAEAATNAKSEFLANMSHEIRTPLNAVIGLTGILLGTDLNREQRDHMEIIRSSGDALLAIINDILDFSKIDSGKMELEVQPFDVKKSIEDAVDLMAPVAQEKGLTLGYDIEESIPKTIVSDPTRLRQILVNILGNAVKFTSSGEVRILVSGRDLGGREHEIHFAVMDTGIGIPAEKMNCLFQSFCQVEPCTTRRYGGAGLGLAISKRLVELMDGSIWAESEEGKGSTFHFTIKAMEALSPPPGELAKGSKSSISMGPQRPLRILVAEDNIINQKVIKKMLHKLGYRADVAANGLEVLVALDRQDYDVILMDIQMPEMDGLDAARKIRETRPTLPKIIAITAFAMEGDKEKCIDSGMDGYISKPVNLEELRAILRSDVSAIGKNDGIGSWSRGGGQN</sequence>
<feature type="transmembrane region" description="Helical" evidence="10">
    <location>
        <begin position="333"/>
        <end position="351"/>
    </location>
</feature>